<dbReference type="RefSeq" id="XP_013321235.1">
    <property type="nucleotide sequence ID" value="XM_013465781.1"/>
</dbReference>
<dbReference type="HOGENOM" id="CLU_531032_0_0_1"/>
<dbReference type="AlphaFoldDB" id="A0A0D2C6X0"/>
<organism evidence="1 2">
    <name type="scientific">Exophiala xenobiotica</name>
    <dbReference type="NCBI Taxonomy" id="348802"/>
    <lineage>
        <taxon>Eukaryota</taxon>
        <taxon>Fungi</taxon>
        <taxon>Dikarya</taxon>
        <taxon>Ascomycota</taxon>
        <taxon>Pezizomycotina</taxon>
        <taxon>Eurotiomycetes</taxon>
        <taxon>Chaetothyriomycetidae</taxon>
        <taxon>Chaetothyriales</taxon>
        <taxon>Herpotrichiellaceae</taxon>
        <taxon>Exophiala</taxon>
    </lineage>
</organism>
<keyword evidence="2" id="KW-1185">Reference proteome</keyword>
<proteinExistence type="predicted"/>
<protein>
    <recommendedName>
        <fullName evidence="3">F-box domain-containing protein</fullName>
    </recommendedName>
</protein>
<dbReference type="OrthoDB" id="5410873at2759"/>
<accession>A0A0D2C6X0</accession>
<evidence type="ECO:0000313" key="2">
    <source>
        <dbReference type="Proteomes" id="UP000054342"/>
    </source>
</evidence>
<reference evidence="1 2" key="1">
    <citation type="submission" date="2015-01" db="EMBL/GenBank/DDBJ databases">
        <title>The Genome Sequence of Exophiala xenobiotica CBS118157.</title>
        <authorList>
            <consortium name="The Broad Institute Genomics Platform"/>
            <person name="Cuomo C."/>
            <person name="de Hoog S."/>
            <person name="Gorbushina A."/>
            <person name="Stielow B."/>
            <person name="Teixiera M."/>
            <person name="Abouelleil A."/>
            <person name="Chapman S.B."/>
            <person name="Priest M."/>
            <person name="Young S.K."/>
            <person name="Wortman J."/>
            <person name="Nusbaum C."/>
            <person name="Birren B."/>
        </authorList>
    </citation>
    <scope>NUCLEOTIDE SEQUENCE [LARGE SCALE GENOMIC DNA]</scope>
    <source>
        <strain evidence="1 2">CBS 118157</strain>
    </source>
</reference>
<dbReference type="GeneID" id="25322759"/>
<evidence type="ECO:0008006" key="3">
    <source>
        <dbReference type="Google" id="ProtNLM"/>
    </source>
</evidence>
<dbReference type="EMBL" id="KN847317">
    <property type="protein sequence ID" value="KIW60651.1"/>
    <property type="molecule type" value="Genomic_DNA"/>
</dbReference>
<sequence length="504" mass="57759">MAQSLPSHAGRESFPITRLPQEVVDVIQAHLSASDPDALLQWSSTSRFYRDLLAPHVFRSITVGLHVSPLHCVDTLREHKHIKSLTFSCAAARPSPLRRSRPCQVLTSHERHSPLTWINCSFIDSTLRHLPPGLSSLTLHFPDHWITCNQVYWPRFSFESEHQPLGHDDRDVLNRTLLWTVIDAVAKNDISQKPNGFELQILNISPHTSGVYHQPCFRTFLSHLTSFTLSLCNFEPLPSDKTLPRNDWFRYLLSGWFYDNLERVRDFKLISNAAWQVAGKFPWSTRISYSTLSPKPEHMPQLRHLTLENAFIDAELIDFLTSTGHPQALETITLHNCFCHSTTREVESEDEMETVDIFDAPAWSDLFDKMIDAHPPNLVSVKITYDEVHLNARMPCYYDKNHDPSVCTLQRNSQSRICKSLMNAAAIDAECPELSKYIAIRTPCESHVHRTMVFLYSTIDPDKGSFALGLWDTCMRYDDGRDMESWKRLAELMITNGGRNVLTC</sequence>
<evidence type="ECO:0000313" key="1">
    <source>
        <dbReference type="EMBL" id="KIW60651.1"/>
    </source>
</evidence>
<name>A0A0D2C6X0_9EURO</name>
<gene>
    <name evidence="1" type="ORF">PV05_00851</name>
</gene>
<dbReference type="Proteomes" id="UP000054342">
    <property type="component" value="Unassembled WGS sequence"/>
</dbReference>